<organism evidence="1 2">
    <name type="scientific">Methylobacterium terricola</name>
    <dbReference type="NCBI Taxonomy" id="2583531"/>
    <lineage>
        <taxon>Bacteria</taxon>
        <taxon>Pseudomonadati</taxon>
        <taxon>Pseudomonadota</taxon>
        <taxon>Alphaproteobacteria</taxon>
        <taxon>Hyphomicrobiales</taxon>
        <taxon>Methylobacteriaceae</taxon>
        <taxon>Methylobacterium</taxon>
    </lineage>
</organism>
<name>A0A5C4LFI9_9HYPH</name>
<proteinExistence type="predicted"/>
<keyword evidence="2" id="KW-1185">Reference proteome</keyword>
<dbReference type="InterPro" id="IPR029044">
    <property type="entry name" value="Nucleotide-diphossugar_trans"/>
</dbReference>
<accession>A0A5C4LFI9</accession>
<dbReference type="SUPFAM" id="SSF53448">
    <property type="entry name" value="Nucleotide-diphospho-sugar transferases"/>
    <property type="match status" value="1"/>
</dbReference>
<dbReference type="Proteomes" id="UP000305267">
    <property type="component" value="Unassembled WGS sequence"/>
</dbReference>
<gene>
    <name evidence="1" type="ORF">FF100_13895</name>
</gene>
<dbReference type="OrthoDB" id="7549339at2"/>
<evidence type="ECO:0000313" key="2">
    <source>
        <dbReference type="Proteomes" id="UP000305267"/>
    </source>
</evidence>
<dbReference type="EMBL" id="VDDA01000005">
    <property type="protein sequence ID" value="TNC12752.1"/>
    <property type="molecule type" value="Genomic_DNA"/>
</dbReference>
<dbReference type="AlphaFoldDB" id="A0A5C4LFI9"/>
<dbReference type="RefSeq" id="WP_139036291.1">
    <property type="nucleotide sequence ID" value="NZ_VDDA01000005.1"/>
</dbReference>
<evidence type="ECO:0000313" key="1">
    <source>
        <dbReference type="EMBL" id="TNC12752.1"/>
    </source>
</evidence>
<protein>
    <recommendedName>
        <fullName evidence="3">Glycosyl transferase family 2</fullName>
    </recommendedName>
</protein>
<evidence type="ECO:0008006" key="3">
    <source>
        <dbReference type="Google" id="ProtNLM"/>
    </source>
</evidence>
<sequence length="334" mass="35692">MTSERGRTRRCFLCAAAMHAPSARRLTYPDGRTRGFPIACASCGVLTERDADPDRSWRDLAGRLAGASFRPDPDAPYGLDIYTLRSAATRLGRGLRPLGAEDRAALLAPHAPRAAQAVLYDLAGAGGRPVSLGLIGRPADLDGVLAGLAPHAAWTDDVVVLVDGAASSPRAVPVAGFADGAVRVAARPLAGDFAAQRNALQALARHAWMLQLDADETLAPATGRMVPALAALAQDGEVVSIGLPRRNRVDGILSDVYPDVQYRLNRTSIRYAGRVHERPVLDGGWPRSLIALTGAIEHRLSGAHVRSRSRTYEALDPGRGRIEEEEALLRPYEE</sequence>
<comment type="caution">
    <text evidence="1">The sequence shown here is derived from an EMBL/GenBank/DDBJ whole genome shotgun (WGS) entry which is preliminary data.</text>
</comment>
<reference evidence="1 2" key="1">
    <citation type="submission" date="2019-06" db="EMBL/GenBank/DDBJ databases">
        <title>Genome of Methylobacterium sp. 17Sr1-39.</title>
        <authorList>
            <person name="Seo T."/>
        </authorList>
    </citation>
    <scope>NUCLEOTIDE SEQUENCE [LARGE SCALE GENOMIC DNA]</scope>
    <source>
        <strain evidence="1 2">17Sr1-39</strain>
    </source>
</reference>